<protein>
    <submittedName>
        <fullName evidence="1">Uncharacterized protein</fullName>
    </submittedName>
</protein>
<accession>A0ACC1TDT7</accession>
<sequence length="376" mass="40992">MHCIRQSNERVMPTALGWICDDAQGKFHCSQVCAKAIPHNRGTDGLNKRMATAAHAPHDGSRTLEIFDPKSRSTRSPNSSSLIMASPPSSPRSILKRQPHMNPLRPVDAGKNTAGPTSPSSPGAVRFAQEPKRSLRRMPRFRLEDGGLSAPASKPRPSVLQIPFDRQATEPVEAPILHDCSGDWLQHFQSPRPAESGDDDVDRQLMGYDAVCEALGTPVRRVKQHKWAFFPYPGDETDLSISSESGAEGNTKGIRKASDESLKTMISSAMTEDEEDYTGSGYFQRPLSSPRIRPYDVGDDDVDELGESGGNTPELTRSLSCSSASSSSGPSSPTDEVPNLLSRLAQSTTSSKIAPPKVVYRENPRHGEEGRLTNRF</sequence>
<dbReference type="Proteomes" id="UP001148662">
    <property type="component" value="Unassembled WGS sequence"/>
</dbReference>
<evidence type="ECO:0000313" key="1">
    <source>
        <dbReference type="EMBL" id="KAJ3558503.1"/>
    </source>
</evidence>
<evidence type="ECO:0000313" key="2">
    <source>
        <dbReference type="Proteomes" id="UP001148662"/>
    </source>
</evidence>
<dbReference type="EMBL" id="JANHOG010000085">
    <property type="protein sequence ID" value="KAJ3558503.1"/>
    <property type="molecule type" value="Genomic_DNA"/>
</dbReference>
<keyword evidence="2" id="KW-1185">Reference proteome</keyword>
<organism evidence="1 2">
    <name type="scientific">Phlebia brevispora</name>
    <dbReference type="NCBI Taxonomy" id="194682"/>
    <lineage>
        <taxon>Eukaryota</taxon>
        <taxon>Fungi</taxon>
        <taxon>Dikarya</taxon>
        <taxon>Basidiomycota</taxon>
        <taxon>Agaricomycotina</taxon>
        <taxon>Agaricomycetes</taxon>
        <taxon>Polyporales</taxon>
        <taxon>Meruliaceae</taxon>
        <taxon>Phlebia</taxon>
    </lineage>
</organism>
<proteinExistence type="predicted"/>
<reference evidence="1" key="1">
    <citation type="submission" date="2022-07" db="EMBL/GenBank/DDBJ databases">
        <title>Genome Sequence of Phlebia brevispora.</title>
        <authorList>
            <person name="Buettner E."/>
        </authorList>
    </citation>
    <scope>NUCLEOTIDE SEQUENCE</scope>
    <source>
        <strain evidence="1">MPL23</strain>
    </source>
</reference>
<comment type="caution">
    <text evidence="1">The sequence shown here is derived from an EMBL/GenBank/DDBJ whole genome shotgun (WGS) entry which is preliminary data.</text>
</comment>
<name>A0ACC1TDT7_9APHY</name>
<gene>
    <name evidence="1" type="ORF">NM688_g889</name>
</gene>